<dbReference type="GO" id="GO:0046872">
    <property type="term" value="F:metal ion binding"/>
    <property type="evidence" value="ECO:0007669"/>
    <property type="project" value="UniProtKB-KW"/>
</dbReference>
<organism evidence="8 9">
    <name type="scientific">Tetradesmus obliquus</name>
    <name type="common">Green alga</name>
    <name type="synonym">Acutodesmus obliquus</name>
    <dbReference type="NCBI Taxonomy" id="3088"/>
    <lineage>
        <taxon>Eukaryota</taxon>
        <taxon>Viridiplantae</taxon>
        <taxon>Chlorophyta</taxon>
        <taxon>core chlorophytes</taxon>
        <taxon>Chlorophyceae</taxon>
        <taxon>CS clade</taxon>
        <taxon>Sphaeropleales</taxon>
        <taxon>Scenedesmaceae</taxon>
        <taxon>Tetradesmus</taxon>
    </lineage>
</organism>
<evidence type="ECO:0000256" key="4">
    <source>
        <dbReference type="ARBA" id="ARBA00022801"/>
    </source>
</evidence>
<evidence type="ECO:0000256" key="6">
    <source>
        <dbReference type="PIRSR" id="PIRSR000915-2"/>
    </source>
</evidence>
<name>A0A383VYK0_TETOB</name>
<accession>A0A383VYK0</accession>
<dbReference type="Pfam" id="PF13242">
    <property type="entry name" value="Hydrolase_like"/>
    <property type="match status" value="1"/>
</dbReference>
<dbReference type="NCBIfam" id="TIGR01452">
    <property type="entry name" value="PGP_euk"/>
    <property type="match status" value="1"/>
</dbReference>
<feature type="binding site" evidence="7">
    <location>
        <position position="46"/>
    </location>
    <ligand>
        <name>Mg(2+)</name>
        <dbReference type="ChEBI" id="CHEBI:18420"/>
    </ligand>
</feature>
<feature type="binding site" evidence="7">
    <location>
        <position position="263"/>
    </location>
    <ligand>
        <name>Mg(2+)</name>
        <dbReference type="ChEBI" id="CHEBI:18420"/>
    </ligand>
</feature>
<dbReference type="EMBL" id="FNXT01000966">
    <property type="protein sequence ID" value="SZX69939.1"/>
    <property type="molecule type" value="Genomic_DNA"/>
</dbReference>
<dbReference type="PIRSF" id="PIRSF000915">
    <property type="entry name" value="PGP-type_phosphatase"/>
    <property type="match status" value="1"/>
</dbReference>
<evidence type="ECO:0000313" key="8">
    <source>
        <dbReference type="EMBL" id="SZX69939.1"/>
    </source>
</evidence>
<keyword evidence="7" id="KW-0460">Magnesium</keyword>
<dbReference type="Proteomes" id="UP000256970">
    <property type="component" value="Unassembled WGS sequence"/>
</dbReference>
<dbReference type="Gene3D" id="3.40.50.1000">
    <property type="entry name" value="HAD superfamily/HAD-like"/>
    <property type="match status" value="2"/>
</dbReference>
<feature type="active site" description="Proton donor" evidence="5">
    <location>
        <position position="46"/>
    </location>
</feature>
<dbReference type="GO" id="GO:0005737">
    <property type="term" value="C:cytoplasm"/>
    <property type="evidence" value="ECO:0007669"/>
    <property type="project" value="TreeGrafter"/>
</dbReference>
<evidence type="ECO:0000313" key="9">
    <source>
        <dbReference type="Proteomes" id="UP000256970"/>
    </source>
</evidence>
<dbReference type="EC" id="3.1.3.18" evidence="3"/>
<gene>
    <name evidence="8" type="ORF">BQ4739_LOCUS10198</name>
</gene>
<evidence type="ECO:0000256" key="3">
    <source>
        <dbReference type="ARBA" id="ARBA00013078"/>
    </source>
</evidence>
<feature type="active site" description="Nucleophile" evidence="5">
    <location>
        <position position="44"/>
    </location>
</feature>
<dbReference type="AlphaFoldDB" id="A0A383VYK0"/>
<keyword evidence="7" id="KW-0479">Metal-binding</keyword>
<dbReference type="InterPro" id="IPR006349">
    <property type="entry name" value="PGP_euk"/>
</dbReference>
<dbReference type="FunFam" id="3.40.50.1000:FF:000039">
    <property type="entry name" value="Phosphoglycolate phosphatase"/>
    <property type="match status" value="1"/>
</dbReference>
<dbReference type="InterPro" id="IPR036412">
    <property type="entry name" value="HAD-like_sf"/>
</dbReference>
<comment type="catalytic activity">
    <reaction evidence="1">
        <text>2-phosphoglycolate + H2O = glycolate + phosphate</text>
        <dbReference type="Rhea" id="RHEA:14369"/>
        <dbReference type="ChEBI" id="CHEBI:15377"/>
        <dbReference type="ChEBI" id="CHEBI:29805"/>
        <dbReference type="ChEBI" id="CHEBI:43474"/>
        <dbReference type="ChEBI" id="CHEBI:58033"/>
        <dbReference type="EC" id="3.1.3.18"/>
    </reaction>
</comment>
<feature type="binding site" evidence="6">
    <location>
        <position position="238"/>
    </location>
    <ligand>
        <name>substrate</name>
    </ligand>
</feature>
<dbReference type="GO" id="GO:0008967">
    <property type="term" value="F:phosphoglycolate phosphatase activity"/>
    <property type="evidence" value="ECO:0007669"/>
    <property type="project" value="UniProtKB-EC"/>
</dbReference>
<keyword evidence="4" id="KW-0378">Hydrolase</keyword>
<dbReference type="Pfam" id="PF13344">
    <property type="entry name" value="Hydrolase_6"/>
    <property type="match status" value="1"/>
</dbReference>
<protein>
    <recommendedName>
        <fullName evidence="3">phosphoglycolate phosphatase</fullName>
        <ecNumber evidence="3">3.1.3.18</ecNumber>
    </recommendedName>
</protein>
<evidence type="ECO:0000256" key="2">
    <source>
        <dbReference type="ARBA" id="ARBA00006171"/>
    </source>
</evidence>
<comment type="similarity">
    <text evidence="2">Belongs to the HAD-like hydrolase superfamily. CbbY/CbbZ/Gph/YieH family.</text>
</comment>
<dbReference type="InterPro" id="IPR006357">
    <property type="entry name" value="HAD-SF_hydro_IIA"/>
</dbReference>
<evidence type="ECO:0000256" key="5">
    <source>
        <dbReference type="PIRSR" id="PIRSR000915-1"/>
    </source>
</evidence>
<feature type="binding site" evidence="7">
    <location>
        <position position="44"/>
    </location>
    <ligand>
        <name>Mg(2+)</name>
        <dbReference type="ChEBI" id="CHEBI:18420"/>
    </ligand>
</feature>
<dbReference type="SUPFAM" id="SSF56784">
    <property type="entry name" value="HAD-like"/>
    <property type="match status" value="1"/>
</dbReference>
<keyword evidence="9" id="KW-1185">Reference proteome</keyword>
<reference evidence="8 9" key="1">
    <citation type="submission" date="2016-10" db="EMBL/GenBank/DDBJ databases">
        <authorList>
            <person name="Cai Z."/>
        </authorList>
    </citation>
    <scope>NUCLEOTIDE SEQUENCE [LARGE SCALE GENOMIC DNA]</scope>
</reference>
<sequence>MTVVAADAAVSQVDAAAAAASTRPRCSTEDMLQLLQDYDCWVFDLDGTIWRGNEVIEGVLEALELLRKLGKKVLFMTNNSMKSRGSYLDKCLQVGLPAHVDDIYCSSYSAAAYLDSIGFDRSKKAYVVGERGIMQELAAVGIESFGGPDDNEKRASFSSEMLHDTQVGAVVCGVDPNLSYYKVQYASMCLLLNPGCLFIATNTDARGHFTPNLEWAGAGATVGAIKGVVERDPIVTGKPSPFLMQDIAAKHNVQPAKSIMVGDRLDTDILWGLNTGMATLLVMTGVTDEQLLVAQRGSSNGVKPHFVMDSFGDLRRVAQQALQQQK</sequence>
<dbReference type="PANTHER" id="PTHR19288">
    <property type="entry name" value="4-NITROPHENYLPHOSPHATASE-RELATED"/>
    <property type="match status" value="1"/>
</dbReference>
<dbReference type="PANTHER" id="PTHR19288:SF75">
    <property type="entry name" value="PHOSPHOGLYCOLATE PHOSPHATASE 2"/>
    <property type="match status" value="1"/>
</dbReference>
<evidence type="ECO:0000256" key="1">
    <source>
        <dbReference type="ARBA" id="ARBA00000830"/>
    </source>
</evidence>
<dbReference type="NCBIfam" id="TIGR01460">
    <property type="entry name" value="HAD-SF-IIA"/>
    <property type="match status" value="1"/>
</dbReference>
<dbReference type="STRING" id="3088.A0A383VYK0"/>
<dbReference type="InterPro" id="IPR023214">
    <property type="entry name" value="HAD_sf"/>
</dbReference>
<comment type="cofactor">
    <cofactor evidence="7">
        <name>Mg(2+)</name>
        <dbReference type="ChEBI" id="CHEBI:18420"/>
    </cofactor>
    <text evidence="7">Divalent metal ions. Mg(2+) is the most effective.</text>
</comment>
<evidence type="ECO:0000256" key="7">
    <source>
        <dbReference type="PIRSR" id="PIRSR000915-3"/>
    </source>
</evidence>
<proteinExistence type="inferred from homology"/>